<organism evidence="1 2">
    <name type="scientific">Panagrolaimus sp. PS1159</name>
    <dbReference type="NCBI Taxonomy" id="55785"/>
    <lineage>
        <taxon>Eukaryota</taxon>
        <taxon>Metazoa</taxon>
        <taxon>Ecdysozoa</taxon>
        <taxon>Nematoda</taxon>
        <taxon>Chromadorea</taxon>
        <taxon>Rhabditida</taxon>
        <taxon>Tylenchina</taxon>
        <taxon>Panagrolaimomorpha</taxon>
        <taxon>Panagrolaimoidea</taxon>
        <taxon>Panagrolaimidae</taxon>
        <taxon>Panagrolaimus</taxon>
    </lineage>
</organism>
<sequence>MPALNWYNKNFITLCNLILALYRFSAIVFPLHFLKIWTKRNTAIICILVALYPFIIHCHNPLLIYYSVTTIPRPPTVKDTDFEYVFGYASDIAYAILATSAGFSSLYWIDFARNNVKKLPRKVLRVLPVKYFGQTGPNNLQV</sequence>
<protein>
    <submittedName>
        <fullName evidence="2">Serpentine receptor class gamma</fullName>
    </submittedName>
</protein>
<dbReference type="WBParaSite" id="PS1159_v2.g5770.t1">
    <property type="protein sequence ID" value="PS1159_v2.g5770.t1"/>
    <property type="gene ID" value="PS1159_v2.g5770"/>
</dbReference>
<reference evidence="2" key="1">
    <citation type="submission" date="2022-11" db="UniProtKB">
        <authorList>
            <consortium name="WormBaseParasite"/>
        </authorList>
    </citation>
    <scope>IDENTIFICATION</scope>
</reference>
<name>A0AC35GJN8_9BILA</name>
<evidence type="ECO:0000313" key="1">
    <source>
        <dbReference type="Proteomes" id="UP000887580"/>
    </source>
</evidence>
<accession>A0AC35GJN8</accession>
<dbReference type="Proteomes" id="UP000887580">
    <property type="component" value="Unplaced"/>
</dbReference>
<evidence type="ECO:0000313" key="2">
    <source>
        <dbReference type="WBParaSite" id="PS1159_v2.g5770.t1"/>
    </source>
</evidence>
<proteinExistence type="predicted"/>